<protein>
    <submittedName>
        <fullName evidence="3">SGNH/GDSL hydrolase family protein</fullName>
    </submittedName>
</protein>
<dbReference type="Pfam" id="PF13472">
    <property type="entry name" value="Lipase_GDSL_2"/>
    <property type="match status" value="1"/>
</dbReference>
<evidence type="ECO:0000259" key="2">
    <source>
        <dbReference type="Pfam" id="PF13472"/>
    </source>
</evidence>
<accession>A0ABV6A499</accession>
<organism evidence="3 4">
    <name type="scientific">Allokutzneria oryzae</name>
    <dbReference type="NCBI Taxonomy" id="1378989"/>
    <lineage>
        <taxon>Bacteria</taxon>
        <taxon>Bacillati</taxon>
        <taxon>Actinomycetota</taxon>
        <taxon>Actinomycetes</taxon>
        <taxon>Pseudonocardiales</taxon>
        <taxon>Pseudonocardiaceae</taxon>
        <taxon>Allokutzneria</taxon>
    </lineage>
</organism>
<dbReference type="InterPro" id="IPR013830">
    <property type="entry name" value="SGNH_hydro"/>
</dbReference>
<evidence type="ECO:0000313" key="3">
    <source>
        <dbReference type="EMBL" id="MFB9906704.1"/>
    </source>
</evidence>
<keyword evidence="4" id="KW-1185">Reference proteome</keyword>
<dbReference type="GO" id="GO:0016787">
    <property type="term" value="F:hydrolase activity"/>
    <property type="evidence" value="ECO:0007669"/>
    <property type="project" value="UniProtKB-KW"/>
</dbReference>
<evidence type="ECO:0000313" key="4">
    <source>
        <dbReference type="Proteomes" id="UP001589693"/>
    </source>
</evidence>
<feature type="signal peptide" evidence="1">
    <location>
        <begin position="1"/>
        <end position="28"/>
    </location>
</feature>
<dbReference type="RefSeq" id="WP_377855961.1">
    <property type="nucleotide sequence ID" value="NZ_JBHLZU010000018.1"/>
</dbReference>
<dbReference type="EMBL" id="JBHLZU010000018">
    <property type="protein sequence ID" value="MFB9906704.1"/>
    <property type="molecule type" value="Genomic_DNA"/>
</dbReference>
<keyword evidence="3" id="KW-0378">Hydrolase</keyword>
<comment type="caution">
    <text evidence="3">The sequence shown here is derived from an EMBL/GenBank/DDBJ whole genome shotgun (WGS) entry which is preliminary data.</text>
</comment>
<dbReference type="Proteomes" id="UP001589693">
    <property type="component" value="Unassembled WGS sequence"/>
</dbReference>
<gene>
    <name evidence="3" type="ORF">ACFFQA_22450</name>
</gene>
<sequence length="424" mass="44104">MLIKGQRLTVAAATVAALVLCTTVSSTAGSTATAGEAGVDAAAPVPAALGGWVGTWQTAPAAGVDNTPNGYPNHSIRNIVHTSIGGGTARVRLSNAFGKSPLPISATVAVAESGTGPKAVAGTMRELTFGGAKTTTVPAGAEVVSDPVRLAVPADGDLLVTTFTPTPSGPVTYHPAAMQTSFFTRDGDKAAEESGTSFTEKTSVWHYVAGVDVLAPEVRGAVVALGDSITDGVGGTASTNRRWPDHLADRLLARPRPRQLGVLNSGISANRILLDGGNPSAGVNALARLDRDVLTSTGVRTMILLEGINDIQQTPHQTDPEQIIAGMRQIVLQAHARGIRVIGGTITPFKGWRTYDETLEATRVKVNEAIRSGRIFDGVVDFDRAVRDPQDPQKMRAEFDSGDRLHPGDAGFKAMADAIDLALL</sequence>
<dbReference type="PANTHER" id="PTHR43784:SF2">
    <property type="entry name" value="GDSL-LIKE LIPASE_ACYLHYDROLASE, PUTATIVE (AFU_ORTHOLOGUE AFUA_2G00820)-RELATED"/>
    <property type="match status" value="1"/>
</dbReference>
<dbReference type="Gene3D" id="3.40.50.1110">
    <property type="entry name" value="SGNH hydrolase"/>
    <property type="match status" value="1"/>
</dbReference>
<dbReference type="CDD" id="cd01830">
    <property type="entry name" value="XynE_like"/>
    <property type="match status" value="1"/>
</dbReference>
<dbReference type="InterPro" id="IPR053140">
    <property type="entry name" value="GDSL_Rv0518-like"/>
</dbReference>
<evidence type="ECO:0000256" key="1">
    <source>
        <dbReference type="SAM" id="SignalP"/>
    </source>
</evidence>
<dbReference type="InterPro" id="IPR036514">
    <property type="entry name" value="SGNH_hydro_sf"/>
</dbReference>
<feature type="chain" id="PRO_5046358500" evidence="1">
    <location>
        <begin position="29"/>
        <end position="424"/>
    </location>
</feature>
<feature type="domain" description="SGNH hydrolase-type esterase" evidence="2">
    <location>
        <begin position="224"/>
        <end position="413"/>
    </location>
</feature>
<reference evidence="3 4" key="1">
    <citation type="submission" date="2024-09" db="EMBL/GenBank/DDBJ databases">
        <authorList>
            <person name="Sun Q."/>
            <person name="Mori K."/>
        </authorList>
    </citation>
    <scope>NUCLEOTIDE SEQUENCE [LARGE SCALE GENOMIC DNA]</scope>
    <source>
        <strain evidence="3 4">TBRC 7907</strain>
    </source>
</reference>
<proteinExistence type="predicted"/>
<name>A0ABV6A499_9PSEU</name>
<dbReference type="PANTHER" id="PTHR43784">
    <property type="entry name" value="GDSL-LIKE LIPASE/ACYLHYDROLASE, PUTATIVE (AFU_ORTHOLOGUE AFUA_2G00820)-RELATED"/>
    <property type="match status" value="1"/>
</dbReference>
<dbReference type="SUPFAM" id="SSF52266">
    <property type="entry name" value="SGNH hydrolase"/>
    <property type="match status" value="1"/>
</dbReference>
<keyword evidence="1" id="KW-0732">Signal</keyword>